<dbReference type="STRING" id="6293.A0A1I8EZU3"/>
<organism evidence="1">
    <name type="scientific">Wuchereria bancrofti</name>
    <dbReference type="NCBI Taxonomy" id="6293"/>
    <lineage>
        <taxon>Eukaryota</taxon>
        <taxon>Metazoa</taxon>
        <taxon>Ecdysozoa</taxon>
        <taxon>Nematoda</taxon>
        <taxon>Chromadorea</taxon>
        <taxon>Rhabditida</taxon>
        <taxon>Spirurina</taxon>
        <taxon>Spiruromorpha</taxon>
        <taxon>Filarioidea</taxon>
        <taxon>Onchocercidae</taxon>
        <taxon>Wuchereria</taxon>
    </lineage>
</organism>
<sequence>MSMMIVVSNISKSTLRTFLLLILTITIASTFDFGELMYGDNELQGAWKRSNAELINGLIGMDLGKLAKAGKRSRTSSMITNDENINNDIRFKMNLKKLLLNQHHC</sequence>
<proteinExistence type="predicted"/>
<evidence type="ECO:0000313" key="1">
    <source>
        <dbReference type="WBParaSite" id="maker-PairedContig_77-snap-gene-2.6-mRNA-1"/>
    </source>
</evidence>
<dbReference type="WBParaSite" id="maker-PairedContig_77-snap-gene-2.6-mRNA-1">
    <property type="protein sequence ID" value="maker-PairedContig_77-snap-gene-2.6-mRNA-1"/>
    <property type="gene ID" value="maker-PairedContig_77-snap-gene-2.6"/>
</dbReference>
<name>A0A1I8EZU3_WUCBA</name>
<reference evidence="1" key="1">
    <citation type="submission" date="2016-11" db="UniProtKB">
        <authorList>
            <consortium name="WormBaseParasite"/>
        </authorList>
    </citation>
    <scope>IDENTIFICATION</scope>
    <source>
        <strain evidence="1">pt0022</strain>
    </source>
</reference>
<dbReference type="AlphaFoldDB" id="A0A1I8EZU3"/>
<accession>A0A1I8EZU3</accession>
<protein>
    <submittedName>
        <fullName evidence="1">Uncharacterized protein</fullName>
    </submittedName>
</protein>